<sequence>MIHPGLEALKGHWDKEEYAAGYRARLTAIPDFEGAHLCWRVGWEDADTEMLELARHNQAIAEGREDGYSDTWGLLFDAGGDARVNGIPFAQERTAPWKEGRIETDINLGVHGLEEQ</sequence>
<evidence type="ECO:0000313" key="2">
    <source>
        <dbReference type="Proteomes" id="UP000534186"/>
    </source>
</evidence>
<gene>
    <name evidence="1" type="ORF">HDF12_004477</name>
</gene>
<organism evidence="1 2">
    <name type="scientific">Tunturiibacter lichenicola</name>
    <dbReference type="NCBI Taxonomy" id="2051959"/>
    <lineage>
        <taxon>Bacteria</taxon>
        <taxon>Pseudomonadati</taxon>
        <taxon>Acidobacteriota</taxon>
        <taxon>Terriglobia</taxon>
        <taxon>Terriglobales</taxon>
        <taxon>Acidobacteriaceae</taxon>
        <taxon>Tunturiibacter</taxon>
    </lineage>
</organism>
<accession>A0A7Y9NR62</accession>
<comment type="caution">
    <text evidence="1">The sequence shown here is derived from an EMBL/GenBank/DDBJ whole genome shotgun (WGS) entry which is preliminary data.</text>
</comment>
<proteinExistence type="predicted"/>
<dbReference type="Proteomes" id="UP000534186">
    <property type="component" value="Unassembled WGS sequence"/>
</dbReference>
<dbReference type="EMBL" id="JACCCV010000003">
    <property type="protein sequence ID" value="NYF54055.1"/>
    <property type="molecule type" value="Genomic_DNA"/>
</dbReference>
<reference evidence="1 2" key="1">
    <citation type="submission" date="2020-07" db="EMBL/GenBank/DDBJ databases">
        <title>Genomic Encyclopedia of Type Strains, Phase IV (KMG-V): Genome sequencing to study the core and pangenomes of soil and plant-associated prokaryotes.</title>
        <authorList>
            <person name="Whitman W."/>
        </authorList>
    </citation>
    <scope>NUCLEOTIDE SEQUENCE [LARGE SCALE GENOMIC DNA]</scope>
    <source>
        <strain evidence="1 2">M8UP30</strain>
    </source>
</reference>
<protein>
    <submittedName>
        <fullName evidence="1">Uncharacterized protein</fullName>
    </submittedName>
</protein>
<evidence type="ECO:0000313" key="1">
    <source>
        <dbReference type="EMBL" id="NYF54055.1"/>
    </source>
</evidence>
<dbReference type="AlphaFoldDB" id="A0A7Y9NR62"/>
<name>A0A7Y9NR62_9BACT</name>